<evidence type="ECO:0000256" key="2">
    <source>
        <dbReference type="SAM" id="SignalP"/>
    </source>
</evidence>
<dbReference type="Proteomes" id="UP000054302">
    <property type="component" value="Unassembled WGS sequence"/>
</dbReference>
<keyword evidence="4" id="KW-1185">Reference proteome</keyword>
<feature type="region of interest" description="Disordered" evidence="1">
    <location>
        <begin position="79"/>
        <end position="168"/>
    </location>
</feature>
<dbReference type="HOGENOM" id="CLU_1586486_0_0_1"/>
<organism evidence="3 4">
    <name type="scientific">Exophiala mesophila</name>
    <name type="common">Black yeast-like fungus</name>
    <dbReference type="NCBI Taxonomy" id="212818"/>
    <lineage>
        <taxon>Eukaryota</taxon>
        <taxon>Fungi</taxon>
        <taxon>Dikarya</taxon>
        <taxon>Ascomycota</taxon>
        <taxon>Pezizomycotina</taxon>
        <taxon>Eurotiomycetes</taxon>
        <taxon>Chaetothyriomycetidae</taxon>
        <taxon>Chaetothyriales</taxon>
        <taxon>Herpotrichiellaceae</taxon>
        <taxon>Exophiala</taxon>
    </lineage>
</organism>
<keyword evidence="2" id="KW-0732">Signal</keyword>
<gene>
    <name evidence="3" type="ORF">PV10_05798</name>
</gene>
<name>A0A0D1Z925_EXOME</name>
<evidence type="ECO:0000313" key="4">
    <source>
        <dbReference type="Proteomes" id="UP000054302"/>
    </source>
</evidence>
<sequence length="168" mass="17959">MLALHLTPVIALSVLLSLADAQSCDCPDMYSRFDDQVDCFCCPGTFYLTTDEAVAARNYTDAFCCVEVYNPDPFTFGGAENSEIGGDQFTFGGGDDEQTSSGDPFSFGGGDNEQTSSGDPFSFGENPTSTESGNGFTFGENPTTTTTTATSIQARDRRNFDDAMEINV</sequence>
<dbReference type="VEuPathDB" id="FungiDB:PV10_05798"/>
<reference evidence="3 4" key="1">
    <citation type="submission" date="2015-01" db="EMBL/GenBank/DDBJ databases">
        <title>The Genome Sequence of Exophiala mesophila CBS40295.</title>
        <authorList>
            <consortium name="The Broad Institute Genomics Platform"/>
            <person name="Cuomo C."/>
            <person name="de Hoog S."/>
            <person name="Gorbushina A."/>
            <person name="Stielow B."/>
            <person name="Teixiera M."/>
            <person name="Abouelleil A."/>
            <person name="Chapman S.B."/>
            <person name="Priest M."/>
            <person name="Young S.K."/>
            <person name="Wortman J."/>
            <person name="Nusbaum C."/>
            <person name="Birren B."/>
        </authorList>
    </citation>
    <scope>NUCLEOTIDE SEQUENCE [LARGE SCALE GENOMIC DNA]</scope>
    <source>
        <strain evidence="3 4">CBS 40295</strain>
    </source>
</reference>
<feature type="compositionally biased region" description="Polar residues" evidence="1">
    <location>
        <begin position="112"/>
        <end position="135"/>
    </location>
</feature>
<dbReference type="GeneID" id="27323643"/>
<dbReference type="RefSeq" id="XP_016222811.1">
    <property type="nucleotide sequence ID" value="XM_016370518.1"/>
</dbReference>
<accession>A0A0D1Z925</accession>
<dbReference type="AlphaFoldDB" id="A0A0D1Z925"/>
<dbReference type="OrthoDB" id="10410529at2759"/>
<feature type="signal peptide" evidence="2">
    <location>
        <begin position="1"/>
        <end position="21"/>
    </location>
</feature>
<dbReference type="EMBL" id="KN847523">
    <property type="protein sequence ID" value="KIV91237.1"/>
    <property type="molecule type" value="Genomic_DNA"/>
</dbReference>
<feature type="chain" id="PRO_5002237590" evidence="2">
    <location>
        <begin position="22"/>
        <end position="168"/>
    </location>
</feature>
<proteinExistence type="predicted"/>
<evidence type="ECO:0000313" key="3">
    <source>
        <dbReference type="EMBL" id="KIV91237.1"/>
    </source>
</evidence>
<evidence type="ECO:0000256" key="1">
    <source>
        <dbReference type="SAM" id="MobiDB-lite"/>
    </source>
</evidence>
<protein>
    <submittedName>
        <fullName evidence="3">Uncharacterized protein</fullName>
    </submittedName>
</protein>